<feature type="transmembrane region" description="Helical" evidence="1">
    <location>
        <begin position="73"/>
        <end position="90"/>
    </location>
</feature>
<protein>
    <submittedName>
        <fullName evidence="2">Uncharacterized protein</fullName>
    </submittedName>
</protein>
<feature type="transmembrane region" description="Helical" evidence="1">
    <location>
        <begin position="6"/>
        <end position="28"/>
    </location>
</feature>
<name>A0A7C3SL52_THEPE</name>
<evidence type="ECO:0000256" key="1">
    <source>
        <dbReference type="SAM" id="Phobius"/>
    </source>
</evidence>
<proteinExistence type="predicted"/>
<gene>
    <name evidence="2" type="ORF">ENV88_03135</name>
</gene>
<reference evidence="2" key="1">
    <citation type="journal article" date="2020" name="mSystems">
        <title>Genome- and Community-Level Interaction Insights into Carbon Utilization and Element Cycling Functions of Hydrothermarchaeota in Hydrothermal Sediment.</title>
        <authorList>
            <person name="Zhou Z."/>
            <person name="Liu Y."/>
            <person name="Xu W."/>
            <person name="Pan J."/>
            <person name="Luo Z.H."/>
            <person name="Li M."/>
        </authorList>
    </citation>
    <scope>NUCLEOTIDE SEQUENCE [LARGE SCALE GENOMIC DNA]</scope>
    <source>
        <strain evidence="2">SpSt-8</strain>
    </source>
</reference>
<dbReference type="AlphaFoldDB" id="A0A7C3SL52"/>
<accession>A0A7C3SL52</accession>
<evidence type="ECO:0000313" key="2">
    <source>
        <dbReference type="EMBL" id="HGB25034.1"/>
    </source>
</evidence>
<sequence length="163" mass="17266">MSRGYAVALASAALLAAAVVLSSIPMYLKAVMLSLLILMVTGAIHYNEMIIELGFSATYLVLIAYSVYSQAEAPVALVLVLLVLITRDSFHVSGRRSTSGVGYLVSLYLPLYILAVAALACSLLLRDTLPRIGSAPVALAAILAVLVLSRFLARESVGKAQRI</sequence>
<organism evidence="2">
    <name type="scientific">Thermofilum pendens</name>
    <dbReference type="NCBI Taxonomy" id="2269"/>
    <lineage>
        <taxon>Archaea</taxon>
        <taxon>Thermoproteota</taxon>
        <taxon>Thermoprotei</taxon>
        <taxon>Thermofilales</taxon>
        <taxon>Thermofilaceae</taxon>
        <taxon>Thermofilum</taxon>
    </lineage>
</organism>
<feature type="transmembrane region" description="Helical" evidence="1">
    <location>
        <begin position="102"/>
        <end position="125"/>
    </location>
</feature>
<comment type="caution">
    <text evidence="2">The sequence shown here is derived from an EMBL/GenBank/DDBJ whole genome shotgun (WGS) entry which is preliminary data.</text>
</comment>
<feature type="transmembrane region" description="Helical" evidence="1">
    <location>
        <begin position="131"/>
        <end position="153"/>
    </location>
</feature>
<keyword evidence="1" id="KW-0812">Transmembrane</keyword>
<keyword evidence="1" id="KW-1133">Transmembrane helix</keyword>
<keyword evidence="1" id="KW-0472">Membrane</keyword>
<dbReference type="EMBL" id="DTIB01000072">
    <property type="protein sequence ID" value="HGB25034.1"/>
    <property type="molecule type" value="Genomic_DNA"/>
</dbReference>